<gene>
    <name evidence="1" type="ORF">C8F04DRAFT_1181938</name>
</gene>
<dbReference type="EMBL" id="JARJCM010000047">
    <property type="protein sequence ID" value="KAJ7035909.1"/>
    <property type="molecule type" value="Genomic_DNA"/>
</dbReference>
<evidence type="ECO:0000313" key="2">
    <source>
        <dbReference type="Proteomes" id="UP001218188"/>
    </source>
</evidence>
<keyword evidence="2" id="KW-1185">Reference proteome</keyword>
<organism evidence="1 2">
    <name type="scientific">Mycena alexandri</name>
    <dbReference type="NCBI Taxonomy" id="1745969"/>
    <lineage>
        <taxon>Eukaryota</taxon>
        <taxon>Fungi</taxon>
        <taxon>Dikarya</taxon>
        <taxon>Basidiomycota</taxon>
        <taxon>Agaricomycotina</taxon>
        <taxon>Agaricomycetes</taxon>
        <taxon>Agaricomycetidae</taxon>
        <taxon>Agaricales</taxon>
        <taxon>Marasmiineae</taxon>
        <taxon>Mycenaceae</taxon>
        <taxon>Mycena</taxon>
    </lineage>
</organism>
<reference evidence="1" key="1">
    <citation type="submission" date="2023-03" db="EMBL/GenBank/DDBJ databases">
        <title>Massive genome expansion in bonnet fungi (Mycena s.s.) driven by repeated elements and novel gene families across ecological guilds.</title>
        <authorList>
            <consortium name="Lawrence Berkeley National Laboratory"/>
            <person name="Harder C.B."/>
            <person name="Miyauchi S."/>
            <person name="Viragh M."/>
            <person name="Kuo A."/>
            <person name="Thoen E."/>
            <person name="Andreopoulos B."/>
            <person name="Lu D."/>
            <person name="Skrede I."/>
            <person name="Drula E."/>
            <person name="Henrissat B."/>
            <person name="Morin E."/>
            <person name="Kohler A."/>
            <person name="Barry K."/>
            <person name="LaButti K."/>
            <person name="Morin E."/>
            <person name="Salamov A."/>
            <person name="Lipzen A."/>
            <person name="Mereny Z."/>
            <person name="Hegedus B."/>
            <person name="Baldrian P."/>
            <person name="Stursova M."/>
            <person name="Weitz H."/>
            <person name="Taylor A."/>
            <person name="Grigoriev I.V."/>
            <person name="Nagy L.G."/>
            <person name="Martin F."/>
            <person name="Kauserud H."/>
        </authorList>
    </citation>
    <scope>NUCLEOTIDE SEQUENCE</scope>
    <source>
        <strain evidence="1">CBHHK200</strain>
    </source>
</reference>
<sequence length="295" mass="32511">MPSIPQDIISDTLRFLVDTPGHVWQYPAQSYIRQTISLGDGQDGFTTLLVGIPSLGPVASSKRRGKDSNCASGLNFAQRTGARVSEVNLLTAMTRARSESDDGQDIGGKGIISMRSIVQHVQPLRGRKWSITGVQWCTARAGTQLATTSQFPIQTAKREHDLAAHSIHIRTIHFGSPYSLVYFPAAVSDPFPLMSHPTQGPIVHSVSWNLAIEVAQSCRMPMISWWIDGMVAKENSSWIRTPDQAIKLGLALPPTSESSTFFINQKFLFSESKNKVLGVQNRDRGYTPRSLFSSR</sequence>
<dbReference type="AlphaFoldDB" id="A0AAD6SYB9"/>
<comment type="caution">
    <text evidence="1">The sequence shown here is derived from an EMBL/GenBank/DDBJ whole genome shotgun (WGS) entry which is preliminary data.</text>
</comment>
<dbReference type="Proteomes" id="UP001218188">
    <property type="component" value="Unassembled WGS sequence"/>
</dbReference>
<proteinExistence type="predicted"/>
<protein>
    <submittedName>
        <fullName evidence="1">Uncharacterized protein</fullName>
    </submittedName>
</protein>
<evidence type="ECO:0000313" key="1">
    <source>
        <dbReference type="EMBL" id="KAJ7035909.1"/>
    </source>
</evidence>
<accession>A0AAD6SYB9</accession>
<name>A0AAD6SYB9_9AGAR</name>